<reference evidence="7 8" key="1">
    <citation type="journal article" date="2020" name="Microb. Genom.">
        <title>Genetic diversity of clinical and environmental Mucorales isolates obtained from an investigation of mucormycosis cases among solid organ transplant recipients.</title>
        <authorList>
            <person name="Nguyen M.H."/>
            <person name="Kaul D."/>
            <person name="Muto C."/>
            <person name="Cheng S.J."/>
            <person name="Richter R.A."/>
            <person name="Bruno V.M."/>
            <person name="Liu G."/>
            <person name="Beyhan S."/>
            <person name="Sundermann A.J."/>
            <person name="Mounaud S."/>
            <person name="Pasculle A.W."/>
            <person name="Nierman W.C."/>
            <person name="Driscoll E."/>
            <person name="Cumbie R."/>
            <person name="Clancy C.J."/>
            <person name="Dupont C.L."/>
        </authorList>
    </citation>
    <scope>NUCLEOTIDE SEQUENCE [LARGE SCALE GENOMIC DNA]</scope>
    <source>
        <strain evidence="7 8">GL24</strain>
    </source>
</reference>
<dbReference type="AlphaFoldDB" id="A0A9P6XUY0"/>
<dbReference type="EMBL" id="JAANIU010009472">
    <property type="protein sequence ID" value="KAG1533092.1"/>
    <property type="molecule type" value="Genomic_DNA"/>
</dbReference>
<accession>A0A9P6XUY0</accession>
<dbReference type="GO" id="GO:0045727">
    <property type="term" value="P:positive regulation of translation"/>
    <property type="evidence" value="ECO:0007669"/>
    <property type="project" value="TreeGrafter"/>
</dbReference>
<dbReference type="CDD" id="cd03709">
    <property type="entry name" value="lepA_C"/>
    <property type="match status" value="1"/>
</dbReference>
<dbReference type="SUPFAM" id="SSF54980">
    <property type="entry name" value="EF-G C-terminal domain-like"/>
    <property type="match status" value="1"/>
</dbReference>
<comment type="caution">
    <text evidence="7">The sequence shown here is derived from an EMBL/GenBank/DDBJ whole genome shotgun (WGS) entry which is preliminary data.</text>
</comment>
<dbReference type="Proteomes" id="UP000740926">
    <property type="component" value="Unassembled WGS sequence"/>
</dbReference>
<feature type="domain" description="Elongation factor EFG" evidence="6">
    <location>
        <begin position="9"/>
        <end position="97"/>
    </location>
</feature>
<organism evidence="7 8">
    <name type="scientific">Rhizopus delemar</name>
    <dbReference type="NCBI Taxonomy" id="936053"/>
    <lineage>
        <taxon>Eukaryota</taxon>
        <taxon>Fungi</taxon>
        <taxon>Fungi incertae sedis</taxon>
        <taxon>Mucoromycota</taxon>
        <taxon>Mucoromycotina</taxon>
        <taxon>Mucoromycetes</taxon>
        <taxon>Mucorales</taxon>
        <taxon>Mucorineae</taxon>
        <taxon>Rhizopodaceae</taxon>
        <taxon>Rhizopus</taxon>
    </lineage>
</organism>
<dbReference type="GO" id="GO:0016787">
    <property type="term" value="F:hydrolase activity"/>
    <property type="evidence" value="ECO:0007669"/>
    <property type="project" value="UniProtKB-KW"/>
</dbReference>
<gene>
    <name evidence="7" type="ORF">G6F50_015987</name>
</gene>
<sequence length="172" mass="19569">MPEVGKIQDIREPIVKVTLFMPQDYVGPVMTLCNNKRGSQVNMSYHGRQVHLVYEIPLAEIVLDFFDKLKSVSRGYASLDYHFVRFEAGPFVRVEPCRSPWPRAVREDEGPDPAPDVRRGHPGRGRLADHRPYHGQGHAQERAGQVLWWRRFAQEEASGKAEGRQEAHEAGG</sequence>
<dbReference type="PANTHER" id="PTHR43512">
    <property type="entry name" value="TRANSLATION FACTOR GUF1-RELATED"/>
    <property type="match status" value="1"/>
</dbReference>
<keyword evidence="2" id="KW-0547">Nucleotide-binding</keyword>
<comment type="similarity">
    <text evidence="1">Belongs to the TRAFAC class translation factor GTPase superfamily. Classic translation factor GTPase family. LepA subfamily.</text>
</comment>
<evidence type="ECO:0000313" key="7">
    <source>
        <dbReference type="EMBL" id="KAG1533092.1"/>
    </source>
</evidence>
<keyword evidence="4" id="KW-0342">GTP-binding</keyword>
<dbReference type="InterPro" id="IPR035654">
    <property type="entry name" value="LepA_IV"/>
</dbReference>
<evidence type="ECO:0000256" key="4">
    <source>
        <dbReference type="ARBA" id="ARBA00023134"/>
    </source>
</evidence>
<dbReference type="PANTHER" id="PTHR43512:SF4">
    <property type="entry name" value="TRANSLATION FACTOR GUF1 HOMOLOG, CHLOROPLASTIC"/>
    <property type="match status" value="1"/>
</dbReference>
<protein>
    <recommendedName>
        <fullName evidence="6">Elongation factor EFG domain-containing protein</fullName>
    </recommendedName>
</protein>
<keyword evidence="3" id="KW-0378">Hydrolase</keyword>
<evidence type="ECO:0000256" key="1">
    <source>
        <dbReference type="ARBA" id="ARBA00005454"/>
    </source>
</evidence>
<dbReference type="InterPro" id="IPR006297">
    <property type="entry name" value="EF-4"/>
</dbReference>
<dbReference type="SMART" id="SM00838">
    <property type="entry name" value="EFG_C"/>
    <property type="match status" value="1"/>
</dbReference>
<evidence type="ECO:0000259" key="6">
    <source>
        <dbReference type="SMART" id="SM00838"/>
    </source>
</evidence>
<name>A0A9P6XUY0_9FUNG</name>
<evidence type="ECO:0000313" key="8">
    <source>
        <dbReference type="Proteomes" id="UP000740926"/>
    </source>
</evidence>
<evidence type="ECO:0000256" key="2">
    <source>
        <dbReference type="ARBA" id="ARBA00022741"/>
    </source>
</evidence>
<dbReference type="InterPro" id="IPR035647">
    <property type="entry name" value="EFG_III/V"/>
</dbReference>
<evidence type="ECO:0000256" key="3">
    <source>
        <dbReference type="ARBA" id="ARBA00022801"/>
    </source>
</evidence>
<dbReference type="InterPro" id="IPR000640">
    <property type="entry name" value="EFG_V-like"/>
</dbReference>
<dbReference type="Pfam" id="PF00679">
    <property type="entry name" value="EFG_C"/>
    <property type="match status" value="1"/>
</dbReference>
<keyword evidence="8" id="KW-1185">Reference proteome</keyword>
<feature type="region of interest" description="Disordered" evidence="5">
    <location>
        <begin position="103"/>
        <end position="141"/>
    </location>
</feature>
<dbReference type="GO" id="GO:0005525">
    <property type="term" value="F:GTP binding"/>
    <property type="evidence" value="ECO:0007669"/>
    <property type="project" value="UniProtKB-KW"/>
</dbReference>
<dbReference type="Gene3D" id="3.30.70.240">
    <property type="match status" value="1"/>
</dbReference>
<dbReference type="FunFam" id="3.30.70.240:FF:000007">
    <property type="entry name" value="Translation factor GUF1, mitochondrial"/>
    <property type="match status" value="1"/>
</dbReference>
<dbReference type="GO" id="GO:0043022">
    <property type="term" value="F:ribosome binding"/>
    <property type="evidence" value="ECO:0007669"/>
    <property type="project" value="TreeGrafter"/>
</dbReference>
<evidence type="ECO:0000256" key="5">
    <source>
        <dbReference type="SAM" id="MobiDB-lite"/>
    </source>
</evidence>
<proteinExistence type="inferred from homology"/>